<evidence type="ECO:0000313" key="1">
    <source>
        <dbReference type="EMBL" id="APA97078.1"/>
    </source>
</evidence>
<dbReference type="KEGG" id="nsr:NS506_03021"/>
<dbReference type="Proteomes" id="UP000180166">
    <property type="component" value="Chromosome"/>
</dbReference>
<evidence type="ECO:0000313" key="4">
    <source>
        <dbReference type="Proteomes" id="UP000180166"/>
    </source>
</evidence>
<dbReference type="GO" id="GO:0006508">
    <property type="term" value="P:proteolysis"/>
    <property type="evidence" value="ECO:0007669"/>
    <property type="project" value="UniProtKB-KW"/>
</dbReference>
<reference evidence="1 4" key="3">
    <citation type="submission" date="2016-10" db="EMBL/GenBank/DDBJ databases">
        <title>Genome sequence of Nocardia seriolae strain EM150506, isolated from Anguila japonica.</title>
        <authorList>
            <person name="Han H.-J."/>
        </authorList>
    </citation>
    <scope>NUCLEOTIDE SEQUENCE [LARGE SCALE GENOMIC DNA]</scope>
    <source>
        <strain evidence="1 4">EM150506</strain>
    </source>
</reference>
<dbReference type="EMBL" id="CP017839">
    <property type="protein sequence ID" value="APA97078.1"/>
    <property type="molecule type" value="Genomic_DNA"/>
</dbReference>
<dbReference type="RefSeq" id="WP_036551374.1">
    <property type="nucleotide sequence ID" value="NZ_AP028459.1"/>
</dbReference>
<accession>A0ABC9Z6A4</accession>
<evidence type="ECO:0000313" key="3">
    <source>
        <dbReference type="Proteomes" id="UP000037179"/>
    </source>
</evidence>
<name>A0ABC9Z6A4_9NOCA</name>
<sequence>MSSNFFDPKFVTELWTLDGHTMAAVFAEMFAEHTRDLAGQYVAEARAFVLTLACTAPGTCPPRSMSELIERIDPEWLTTAWVADAEVAAQVVMVQSAKPPIVTELAMMLRGLAADMNAAGTGAESDAR</sequence>
<reference evidence="3" key="1">
    <citation type="submission" date="2015-07" db="EMBL/GenBank/DDBJ databases">
        <title>Nocardia seriolae U-1 whole genome shotgun sequence.</title>
        <authorList>
            <person name="Imajoh M."/>
            <person name="Fukumoto Y."/>
            <person name="Sukeda M."/>
            <person name="Yamane J."/>
            <person name="Yamasaki K."/>
            <person name="Shimizu M."/>
            <person name="Ohnishi K."/>
            <person name="Oshima S."/>
        </authorList>
    </citation>
    <scope>NUCLEOTIDE SEQUENCE [LARGE SCALE GENOMIC DNA]</scope>
    <source>
        <strain evidence="3">U-1</strain>
    </source>
</reference>
<dbReference type="Proteomes" id="UP000037179">
    <property type="component" value="Unassembled WGS sequence"/>
</dbReference>
<dbReference type="AlphaFoldDB" id="A0ABC9Z6A4"/>
<proteinExistence type="predicted"/>
<keyword evidence="3" id="KW-1185">Reference proteome</keyword>
<organism evidence="2 3">
    <name type="scientific">Nocardia seriolae</name>
    <dbReference type="NCBI Taxonomy" id="37332"/>
    <lineage>
        <taxon>Bacteria</taxon>
        <taxon>Bacillati</taxon>
        <taxon>Actinomycetota</taxon>
        <taxon>Actinomycetes</taxon>
        <taxon>Mycobacteriales</taxon>
        <taxon>Nocardiaceae</taxon>
        <taxon>Nocardia</taxon>
    </lineage>
</organism>
<dbReference type="EMBL" id="BBYQ01000194">
    <property type="protein sequence ID" value="GAP32951.1"/>
    <property type="molecule type" value="Genomic_DNA"/>
</dbReference>
<protein>
    <submittedName>
        <fullName evidence="2">Protease</fullName>
    </submittedName>
</protein>
<dbReference type="GO" id="GO:0008233">
    <property type="term" value="F:peptidase activity"/>
    <property type="evidence" value="ECO:0007669"/>
    <property type="project" value="UniProtKB-KW"/>
</dbReference>
<keyword evidence="2" id="KW-0645">Protease</keyword>
<gene>
    <name evidence="1" type="ORF">NS506_03021</name>
    <name evidence="2" type="ORF">NSK11_contig00194-0012</name>
</gene>
<keyword evidence="2" id="KW-0378">Hydrolase</keyword>
<evidence type="ECO:0000313" key="2">
    <source>
        <dbReference type="EMBL" id="GAP32951.1"/>
    </source>
</evidence>
<reference evidence="2 3" key="2">
    <citation type="journal article" date="2016" name="Genome Announc.">
        <title>Draft Genome Sequence of Erythromycin- and Oxytetracycline-Sensitive Nocardia seriolae Strain U-1 (NBRC 110359).</title>
        <authorList>
            <person name="Imajoh M."/>
            <person name="Sukeda M."/>
            <person name="Shimizu M."/>
            <person name="Yamane J."/>
            <person name="Ohnishi K."/>
            <person name="Oshima S."/>
        </authorList>
    </citation>
    <scope>NUCLEOTIDE SEQUENCE [LARGE SCALE GENOMIC DNA]</scope>
    <source>
        <strain evidence="2 3">U-1</strain>
    </source>
</reference>
<dbReference type="GeneID" id="93369320"/>